<sequence length="184" mass="20387">MPTADGADASALPPELTRQALEALEAPELHATPLPSGFATLMRLWHYEEAGPWRAWSISRRSSAIDSSVLLVRKVSWDRPAEYARIAGPRAPAALPPLLSLFEARFPVESWNSLLQEATALKVLPLLPGREIPSGGARERLGLAYRLPTQTVSFEWWGAPPAEWRELAEWSSRALGAMEAWLQR</sequence>
<organism evidence="1 2">
    <name type="scientific">Hyalangium rubrum</name>
    <dbReference type="NCBI Taxonomy" id="3103134"/>
    <lineage>
        <taxon>Bacteria</taxon>
        <taxon>Pseudomonadati</taxon>
        <taxon>Myxococcota</taxon>
        <taxon>Myxococcia</taxon>
        <taxon>Myxococcales</taxon>
        <taxon>Cystobacterineae</taxon>
        <taxon>Archangiaceae</taxon>
        <taxon>Hyalangium</taxon>
    </lineage>
</organism>
<gene>
    <name evidence="1" type="ORF">SYV04_37565</name>
</gene>
<dbReference type="RefSeq" id="WP_321550872.1">
    <property type="nucleotide sequence ID" value="NZ_JAXIVS010000018.1"/>
</dbReference>
<accession>A0ABU5HFC9</accession>
<comment type="caution">
    <text evidence="1">The sequence shown here is derived from an EMBL/GenBank/DDBJ whole genome shotgun (WGS) entry which is preliminary data.</text>
</comment>
<protein>
    <submittedName>
        <fullName evidence="1">Uncharacterized protein</fullName>
    </submittedName>
</protein>
<name>A0ABU5HFC9_9BACT</name>
<dbReference type="EMBL" id="JAXIVS010000018">
    <property type="protein sequence ID" value="MDY7232158.1"/>
    <property type="molecule type" value="Genomic_DNA"/>
</dbReference>
<evidence type="ECO:0000313" key="2">
    <source>
        <dbReference type="Proteomes" id="UP001291309"/>
    </source>
</evidence>
<reference evidence="1 2" key="1">
    <citation type="submission" date="2023-12" db="EMBL/GenBank/DDBJ databases">
        <title>the genome sequence of Hyalangium sp. s54d21.</title>
        <authorList>
            <person name="Zhang X."/>
        </authorList>
    </citation>
    <scope>NUCLEOTIDE SEQUENCE [LARGE SCALE GENOMIC DNA]</scope>
    <source>
        <strain evidence="2">s54d21</strain>
    </source>
</reference>
<evidence type="ECO:0000313" key="1">
    <source>
        <dbReference type="EMBL" id="MDY7232158.1"/>
    </source>
</evidence>
<keyword evidence="2" id="KW-1185">Reference proteome</keyword>
<proteinExistence type="predicted"/>
<dbReference type="Proteomes" id="UP001291309">
    <property type="component" value="Unassembled WGS sequence"/>
</dbReference>